<keyword evidence="1" id="KW-0472">Membrane</keyword>
<dbReference type="AlphaFoldDB" id="A0A0A9DYG7"/>
<dbReference type="EMBL" id="GBRH01206142">
    <property type="protein sequence ID" value="JAD91753.1"/>
    <property type="molecule type" value="Transcribed_RNA"/>
</dbReference>
<keyword evidence="1" id="KW-0812">Transmembrane</keyword>
<reference evidence="2" key="2">
    <citation type="journal article" date="2015" name="Data Brief">
        <title>Shoot transcriptome of the giant reed, Arundo donax.</title>
        <authorList>
            <person name="Barrero R.A."/>
            <person name="Guerrero F.D."/>
            <person name="Moolhuijzen P."/>
            <person name="Goolsby J.A."/>
            <person name="Tidwell J."/>
            <person name="Bellgard S.E."/>
            <person name="Bellgard M.I."/>
        </authorList>
    </citation>
    <scope>NUCLEOTIDE SEQUENCE</scope>
    <source>
        <tissue evidence="2">Shoot tissue taken approximately 20 cm above the soil surface</tissue>
    </source>
</reference>
<name>A0A0A9DYG7_ARUDO</name>
<proteinExistence type="predicted"/>
<protein>
    <submittedName>
        <fullName evidence="2">Uncharacterized protein</fullName>
    </submittedName>
</protein>
<organism evidence="2">
    <name type="scientific">Arundo donax</name>
    <name type="common">Giant reed</name>
    <name type="synonym">Donax arundinaceus</name>
    <dbReference type="NCBI Taxonomy" id="35708"/>
    <lineage>
        <taxon>Eukaryota</taxon>
        <taxon>Viridiplantae</taxon>
        <taxon>Streptophyta</taxon>
        <taxon>Embryophyta</taxon>
        <taxon>Tracheophyta</taxon>
        <taxon>Spermatophyta</taxon>
        <taxon>Magnoliopsida</taxon>
        <taxon>Liliopsida</taxon>
        <taxon>Poales</taxon>
        <taxon>Poaceae</taxon>
        <taxon>PACMAD clade</taxon>
        <taxon>Arundinoideae</taxon>
        <taxon>Arundineae</taxon>
        <taxon>Arundo</taxon>
    </lineage>
</organism>
<sequence>MSLWNHVPCSCCSKGALGLLSIPSALVFSAGILLKERRSTDFDYKQVR</sequence>
<reference evidence="2" key="1">
    <citation type="submission" date="2014-09" db="EMBL/GenBank/DDBJ databases">
        <authorList>
            <person name="Magalhaes I.L.F."/>
            <person name="Oliveira U."/>
            <person name="Santos F.R."/>
            <person name="Vidigal T.H.D.A."/>
            <person name="Brescovit A.D."/>
            <person name="Santos A.J."/>
        </authorList>
    </citation>
    <scope>NUCLEOTIDE SEQUENCE</scope>
    <source>
        <tissue evidence="2">Shoot tissue taken approximately 20 cm above the soil surface</tissue>
    </source>
</reference>
<evidence type="ECO:0000313" key="2">
    <source>
        <dbReference type="EMBL" id="JAD91753.1"/>
    </source>
</evidence>
<accession>A0A0A9DYG7</accession>
<evidence type="ECO:0000256" key="1">
    <source>
        <dbReference type="SAM" id="Phobius"/>
    </source>
</evidence>
<feature type="transmembrane region" description="Helical" evidence="1">
    <location>
        <begin position="15"/>
        <end position="34"/>
    </location>
</feature>
<keyword evidence="1" id="KW-1133">Transmembrane helix</keyword>